<keyword evidence="5" id="KW-1185">Reference proteome</keyword>
<organism evidence="4 5">
    <name type="scientific">Actinomadura gamaensis</name>
    <dbReference type="NCBI Taxonomy" id="1763541"/>
    <lineage>
        <taxon>Bacteria</taxon>
        <taxon>Bacillati</taxon>
        <taxon>Actinomycetota</taxon>
        <taxon>Actinomycetes</taxon>
        <taxon>Streptosporangiales</taxon>
        <taxon>Thermomonosporaceae</taxon>
        <taxon>Actinomadura</taxon>
    </lineage>
</organism>
<accession>A0ABV9TXG5</accession>
<evidence type="ECO:0000313" key="4">
    <source>
        <dbReference type="EMBL" id="MFC4908246.1"/>
    </source>
</evidence>
<dbReference type="SUPFAM" id="SSF51735">
    <property type="entry name" value="NAD(P)-binding Rossmann-fold domains"/>
    <property type="match status" value="1"/>
</dbReference>
<dbReference type="EC" id="1.1.1.-" evidence="4"/>
<dbReference type="Gene3D" id="3.40.50.720">
    <property type="entry name" value="NAD(P)-binding Rossmann-like Domain"/>
    <property type="match status" value="1"/>
</dbReference>
<dbReference type="PRINTS" id="PR00081">
    <property type="entry name" value="GDHRDH"/>
</dbReference>
<dbReference type="EMBL" id="JBHSIT010000003">
    <property type="protein sequence ID" value="MFC4908246.1"/>
    <property type="molecule type" value="Genomic_DNA"/>
</dbReference>
<reference evidence="5" key="1">
    <citation type="journal article" date="2019" name="Int. J. Syst. Evol. Microbiol.">
        <title>The Global Catalogue of Microorganisms (GCM) 10K type strain sequencing project: providing services to taxonomists for standard genome sequencing and annotation.</title>
        <authorList>
            <consortium name="The Broad Institute Genomics Platform"/>
            <consortium name="The Broad Institute Genome Sequencing Center for Infectious Disease"/>
            <person name="Wu L."/>
            <person name="Ma J."/>
        </authorList>
    </citation>
    <scope>NUCLEOTIDE SEQUENCE [LARGE SCALE GENOMIC DNA]</scope>
    <source>
        <strain evidence="5">KLKA75</strain>
    </source>
</reference>
<feature type="domain" description="Ketoreductase" evidence="3">
    <location>
        <begin position="5"/>
        <end position="189"/>
    </location>
</feature>
<sequence length="253" mass="25006">MSAGRSVLVTGAASGIGRAVAAAFAAAGDRVVLADRDGVAAERAAKELGGHAVAHAVTHAVTMDVTDAAAVAAGTARAAELAGPVEVLVNNAGIVAGGGPLLTLPLDVLDAVVAVNLRGTFTVTQAVAARMAEHGRGGRIVNISSIGARQPTAGLGHYEATKAAVDALTRTAALELAGHGIRVNGVAPGPVRTPMTAGLMDDPAARAAWESRIPLGRVAVTGDIVPLVLFLASDQAAHITGAVVQVDGGQLLT</sequence>
<evidence type="ECO:0000256" key="1">
    <source>
        <dbReference type="ARBA" id="ARBA00006484"/>
    </source>
</evidence>
<dbReference type="SMART" id="SM00822">
    <property type="entry name" value="PKS_KR"/>
    <property type="match status" value="1"/>
</dbReference>
<dbReference type="InterPro" id="IPR002347">
    <property type="entry name" value="SDR_fam"/>
</dbReference>
<dbReference type="PANTHER" id="PTHR42760:SF133">
    <property type="entry name" value="3-OXOACYL-[ACYL-CARRIER-PROTEIN] REDUCTASE"/>
    <property type="match status" value="1"/>
</dbReference>
<gene>
    <name evidence="4" type="ORF">ACFPCY_13000</name>
</gene>
<dbReference type="InterPro" id="IPR036291">
    <property type="entry name" value="NAD(P)-bd_dom_sf"/>
</dbReference>
<evidence type="ECO:0000256" key="2">
    <source>
        <dbReference type="ARBA" id="ARBA00023002"/>
    </source>
</evidence>
<comment type="similarity">
    <text evidence="1">Belongs to the short-chain dehydrogenases/reductases (SDR) family.</text>
</comment>
<comment type="caution">
    <text evidence="4">The sequence shown here is derived from an EMBL/GenBank/DDBJ whole genome shotgun (WGS) entry which is preliminary data.</text>
</comment>
<evidence type="ECO:0000313" key="5">
    <source>
        <dbReference type="Proteomes" id="UP001595872"/>
    </source>
</evidence>
<dbReference type="GO" id="GO:0016491">
    <property type="term" value="F:oxidoreductase activity"/>
    <property type="evidence" value="ECO:0007669"/>
    <property type="project" value="UniProtKB-KW"/>
</dbReference>
<dbReference type="PRINTS" id="PR00080">
    <property type="entry name" value="SDRFAMILY"/>
</dbReference>
<protein>
    <submittedName>
        <fullName evidence="4">SDR family NAD(P)-dependent oxidoreductase</fullName>
        <ecNumber evidence="4">1.1.1.-</ecNumber>
    </submittedName>
</protein>
<dbReference type="RefSeq" id="WP_378254678.1">
    <property type="nucleotide sequence ID" value="NZ_JBHSIT010000003.1"/>
</dbReference>
<name>A0ABV9TXG5_9ACTN</name>
<dbReference type="InterPro" id="IPR057326">
    <property type="entry name" value="KR_dom"/>
</dbReference>
<dbReference type="PANTHER" id="PTHR42760">
    <property type="entry name" value="SHORT-CHAIN DEHYDROGENASES/REDUCTASES FAMILY MEMBER"/>
    <property type="match status" value="1"/>
</dbReference>
<dbReference type="NCBIfam" id="NF005559">
    <property type="entry name" value="PRK07231.1"/>
    <property type="match status" value="1"/>
</dbReference>
<dbReference type="CDD" id="cd05233">
    <property type="entry name" value="SDR_c"/>
    <property type="match status" value="1"/>
</dbReference>
<dbReference type="Proteomes" id="UP001595872">
    <property type="component" value="Unassembled WGS sequence"/>
</dbReference>
<dbReference type="Pfam" id="PF13561">
    <property type="entry name" value="adh_short_C2"/>
    <property type="match status" value="1"/>
</dbReference>
<keyword evidence="2 4" id="KW-0560">Oxidoreductase</keyword>
<proteinExistence type="inferred from homology"/>
<evidence type="ECO:0000259" key="3">
    <source>
        <dbReference type="SMART" id="SM00822"/>
    </source>
</evidence>